<dbReference type="RefSeq" id="WP_348395450.1">
    <property type="nucleotide sequence ID" value="NZ_CP136600.1"/>
</dbReference>
<dbReference type="PANTHER" id="PTHR30250:SF26">
    <property type="entry name" value="PSMA PROTEIN"/>
    <property type="match status" value="1"/>
</dbReference>
<keyword evidence="5 6" id="KW-0472">Membrane</keyword>
<dbReference type="InterPro" id="IPR002797">
    <property type="entry name" value="Polysacc_synth"/>
</dbReference>
<evidence type="ECO:0000256" key="1">
    <source>
        <dbReference type="ARBA" id="ARBA00004651"/>
    </source>
</evidence>
<feature type="transmembrane region" description="Helical" evidence="6">
    <location>
        <begin position="400"/>
        <end position="420"/>
    </location>
</feature>
<comment type="subcellular location">
    <subcellularLocation>
        <location evidence="1">Cell membrane</location>
        <topology evidence="1">Multi-pass membrane protein</topology>
    </subcellularLocation>
</comment>
<keyword evidence="4 6" id="KW-1133">Transmembrane helix</keyword>
<feature type="transmembrane region" description="Helical" evidence="6">
    <location>
        <begin position="87"/>
        <end position="108"/>
    </location>
</feature>
<evidence type="ECO:0000256" key="5">
    <source>
        <dbReference type="ARBA" id="ARBA00023136"/>
    </source>
</evidence>
<evidence type="ECO:0000313" key="7">
    <source>
        <dbReference type="EMBL" id="WOH36638.1"/>
    </source>
</evidence>
<dbReference type="Proteomes" id="UP001301442">
    <property type="component" value="Chromosome"/>
</dbReference>
<feature type="transmembrane region" description="Helical" evidence="6">
    <location>
        <begin position="337"/>
        <end position="360"/>
    </location>
</feature>
<name>A0ABZ0GM77_9GAMM</name>
<dbReference type="InterPro" id="IPR050833">
    <property type="entry name" value="Poly_Biosynth_Transport"/>
</dbReference>
<feature type="transmembrane region" description="Helical" evidence="6">
    <location>
        <begin position="162"/>
        <end position="178"/>
    </location>
</feature>
<feature type="transmembrane region" description="Helical" evidence="6">
    <location>
        <begin position="128"/>
        <end position="150"/>
    </location>
</feature>
<evidence type="ECO:0000256" key="3">
    <source>
        <dbReference type="ARBA" id="ARBA00022692"/>
    </source>
</evidence>
<reference evidence="7 8" key="1">
    <citation type="submission" date="2023-09" db="EMBL/GenBank/DDBJ databases">
        <authorList>
            <person name="Qi X."/>
        </authorList>
    </citation>
    <scope>NUCLEOTIDE SEQUENCE [LARGE SCALE GENOMIC DNA]</scope>
    <source>
        <strain evidence="7 8">S1-1</strain>
    </source>
</reference>
<dbReference type="PANTHER" id="PTHR30250">
    <property type="entry name" value="PST FAMILY PREDICTED COLANIC ACID TRANSPORTER"/>
    <property type="match status" value="1"/>
</dbReference>
<feature type="transmembrane region" description="Helical" evidence="6">
    <location>
        <begin position="184"/>
        <end position="205"/>
    </location>
</feature>
<feature type="transmembrane region" description="Helical" evidence="6">
    <location>
        <begin position="432"/>
        <end position="453"/>
    </location>
</feature>
<organism evidence="7 8">
    <name type="scientific">Thalassotalea fonticola</name>
    <dbReference type="NCBI Taxonomy" id="3065649"/>
    <lineage>
        <taxon>Bacteria</taxon>
        <taxon>Pseudomonadati</taxon>
        <taxon>Pseudomonadota</taxon>
        <taxon>Gammaproteobacteria</taxon>
        <taxon>Alteromonadales</taxon>
        <taxon>Colwelliaceae</taxon>
        <taxon>Thalassotalea</taxon>
    </lineage>
</organism>
<feature type="transmembrane region" description="Helical" evidence="6">
    <location>
        <begin position="46"/>
        <end position="67"/>
    </location>
</feature>
<proteinExistence type="predicted"/>
<evidence type="ECO:0000256" key="2">
    <source>
        <dbReference type="ARBA" id="ARBA00022475"/>
    </source>
</evidence>
<feature type="transmembrane region" description="Helical" evidence="6">
    <location>
        <begin position="302"/>
        <end position="325"/>
    </location>
</feature>
<evidence type="ECO:0000313" key="8">
    <source>
        <dbReference type="Proteomes" id="UP001301442"/>
    </source>
</evidence>
<feature type="transmembrane region" description="Helical" evidence="6">
    <location>
        <begin position="372"/>
        <end position="394"/>
    </location>
</feature>
<keyword evidence="3 6" id="KW-0812">Transmembrane</keyword>
<protein>
    <submittedName>
        <fullName evidence="7">Oligosaccharide flippase family protein</fullName>
    </submittedName>
</protein>
<dbReference type="EMBL" id="CP136600">
    <property type="protein sequence ID" value="WOH36638.1"/>
    <property type="molecule type" value="Genomic_DNA"/>
</dbReference>
<dbReference type="Pfam" id="PF01943">
    <property type="entry name" value="Polysacc_synt"/>
    <property type="match status" value="1"/>
</dbReference>
<gene>
    <name evidence="7" type="ORF">RI844_14845</name>
</gene>
<keyword evidence="8" id="KW-1185">Reference proteome</keyword>
<feature type="transmembrane region" description="Helical" evidence="6">
    <location>
        <begin position="21"/>
        <end position="40"/>
    </location>
</feature>
<evidence type="ECO:0000256" key="4">
    <source>
        <dbReference type="ARBA" id="ARBA00022989"/>
    </source>
</evidence>
<accession>A0ABZ0GM77</accession>
<sequence>MKNLSTERRLITSSVFRFVEKAVIVISSLLLTPFLINTLGQSQYGLWILILSILGWFRVIQLGFPSAVQRYITLYLEQQKFNAVNQVFSTSLVLFSILGLIAASLLILLSQTPEVLGAQSSHQVTLSLAFLIFSLKVFWDLCMTSINAFFSGLIRFDVDANLSSLNVIIKSVLIYLLITDLNISGAIIAVMVADITSNLAKIYYVKRLYPRLEFKFSLVSLAELKKLFSFAKHIIAVGFTKAINTRIDPFIISKIFDLNAVAFYSVADRLASHVEQFSLTVSGVFQPVFTKMVASKENMEGLFLQVSFLNLFIASALYCPLLIFGESFLTLWIGSEFSQAIVLINILVFALICSAFSISITHVLIAQANHKLVAPLYFVAALINLGLSILLAQYFGLKGVAIGTAIGSFLANVVFCLLMLKRYNHFDLRALIQRFLFCILMLFVIGLSGQYMVKTYLQLTWISLSLSVLVCLPLTTWIFWLIILPSAMKKQIIKYLKQNIKTSVGLKFSLFFKSKDLR</sequence>
<evidence type="ECO:0000256" key="6">
    <source>
        <dbReference type="SAM" id="Phobius"/>
    </source>
</evidence>
<keyword evidence="2" id="KW-1003">Cell membrane</keyword>
<feature type="transmembrane region" description="Helical" evidence="6">
    <location>
        <begin position="459"/>
        <end position="484"/>
    </location>
</feature>